<dbReference type="Gene3D" id="2.40.128.90">
    <property type="entry name" value="OMPT-like"/>
    <property type="match status" value="1"/>
</dbReference>
<evidence type="ECO:0000313" key="3">
    <source>
        <dbReference type="Proteomes" id="UP000030661"/>
    </source>
</evidence>
<evidence type="ECO:0000256" key="1">
    <source>
        <dbReference type="SAM" id="Phobius"/>
    </source>
</evidence>
<dbReference type="EMBL" id="DF820473">
    <property type="protein sequence ID" value="GAK60582.1"/>
    <property type="molecule type" value="Genomic_DNA"/>
</dbReference>
<keyword evidence="2" id="KW-0378">Hydrolase</keyword>
<reference evidence="2" key="1">
    <citation type="journal article" date="2015" name="PeerJ">
        <title>First genomic representation of candidate bacterial phylum KSB3 points to enhanced environmental sensing as a trigger of wastewater bulking.</title>
        <authorList>
            <person name="Sekiguchi Y."/>
            <person name="Ohashi A."/>
            <person name="Parks D.H."/>
            <person name="Yamauchi T."/>
            <person name="Tyson G.W."/>
            <person name="Hugenholtz P."/>
        </authorList>
    </citation>
    <scope>NUCLEOTIDE SEQUENCE [LARGE SCALE GENOMIC DNA]</scope>
</reference>
<evidence type="ECO:0000313" key="2">
    <source>
        <dbReference type="EMBL" id="GAK60582.1"/>
    </source>
</evidence>
<dbReference type="GO" id="GO:0009279">
    <property type="term" value="C:cell outer membrane"/>
    <property type="evidence" value="ECO:0007669"/>
    <property type="project" value="InterPro"/>
</dbReference>
<keyword evidence="2" id="KW-0645">Protease</keyword>
<dbReference type="Pfam" id="PF01278">
    <property type="entry name" value="Omptin"/>
    <property type="match status" value="1"/>
</dbReference>
<proteinExistence type="predicted"/>
<dbReference type="GO" id="GO:0006508">
    <property type="term" value="P:proteolysis"/>
    <property type="evidence" value="ECO:0007669"/>
    <property type="project" value="UniProtKB-KW"/>
</dbReference>
<dbReference type="eggNOG" id="COG4571">
    <property type="taxonomic scope" value="Bacteria"/>
</dbReference>
<keyword evidence="3" id="KW-1185">Reference proteome</keyword>
<dbReference type="InterPro" id="IPR020080">
    <property type="entry name" value="OM_adhesin/peptidase_omptin"/>
</dbReference>
<name>A0A081C7M7_VECG1</name>
<dbReference type="STRING" id="1499967.U27_00479"/>
<dbReference type="InterPro" id="IPR053724">
    <property type="entry name" value="OMP_A26_sf"/>
</dbReference>
<dbReference type="Proteomes" id="UP000030661">
    <property type="component" value="Unassembled WGS sequence"/>
</dbReference>
<keyword evidence="1" id="KW-0812">Transmembrane</keyword>
<dbReference type="HOGENOM" id="CLU_843747_0_0_0"/>
<protein>
    <submittedName>
        <fullName evidence="2">Outer membrane protease</fullName>
    </submittedName>
</protein>
<sequence length="329" mass="37104">MKNSDHIRISLIMFWIWSIMLFIPAVGWSMIASNVPGITIFGSQDDAFHLSFGPSFQIETGDMTYTIQGPEDGGWKSRLKWDLEKLFYLGGLASVRFRGKYELTAGVWKAVAGGDDGTMQDDDWFYGDYGSSLAVQSLSDLETDGFHFNVNLRYHFRLREGLTLSPVAGYSYTKWDWETLEGYQTSIDPLAFYVGPLEAGSIIYQEELHVPYLGLAFSGLIKSSGFGFNVYALLSLIVQCYDEDDHTLRSKLIKGDADGSFLSLGGDLRWEITKSWSIAGNVNYTRYDLNGEQEQYYYAGDYADTLFTGIDLEIEGSQTYFGLMAVYEF</sequence>
<gene>
    <name evidence="2" type="ORF">U27_00479</name>
</gene>
<organism evidence="2">
    <name type="scientific">Vecturithrix granuli</name>
    <dbReference type="NCBI Taxonomy" id="1499967"/>
    <lineage>
        <taxon>Bacteria</taxon>
        <taxon>Candidatus Moduliflexota</taxon>
        <taxon>Candidatus Vecturitrichia</taxon>
        <taxon>Candidatus Vecturitrichales</taxon>
        <taxon>Candidatus Vecturitrichaceae</taxon>
        <taxon>Candidatus Vecturithrix</taxon>
    </lineage>
</organism>
<keyword evidence="1" id="KW-0472">Membrane</keyword>
<dbReference type="AlphaFoldDB" id="A0A081C7M7"/>
<dbReference type="InterPro" id="IPR000036">
    <property type="entry name" value="Peptidase_A26_omptin"/>
</dbReference>
<keyword evidence="1" id="KW-1133">Transmembrane helix</keyword>
<accession>A0A081C7M7</accession>
<dbReference type="GO" id="GO:0004190">
    <property type="term" value="F:aspartic-type endopeptidase activity"/>
    <property type="evidence" value="ECO:0007669"/>
    <property type="project" value="InterPro"/>
</dbReference>
<feature type="transmembrane region" description="Helical" evidence="1">
    <location>
        <begin position="12"/>
        <end position="31"/>
    </location>
</feature>
<dbReference type="SUPFAM" id="SSF69917">
    <property type="entry name" value="OMPT-like"/>
    <property type="match status" value="1"/>
</dbReference>